<dbReference type="RefSeq" id="WP_114834018.1">
    <property type="nucleotide sequence ID" value="NZ_LR699114.1"/>
</dbReference>
<gene>
    <name evidence="3" type="ORF">C8D86_10724</name>
</gene>
<name>A0A370GN54_9COXI</name>
<dbReference type="SUPFAM" id="SSF53474">
    <property type="entry name" value="alpha/beta-Hydrolases"/>
    <property type="match status" value="1"/>
</dbReference>
<dbReference type="GO" id="GO:0008236">
    <property type="term" value="F:serine-type peptidase activity"/>
    <property type="evidence" value="ECO:0007669"/>
    <property type="project" value="InterPro"/>
</dbReference>
<evidence type="ECO:0000259" key="2">
    <source>
        <dbReference type="Pfam" id="PF00326"/>
    </source>
</evidence>
<dbReference type="OrthoDB" id="9798884at2"/>
<comment type="caution">
    <text evidence="3">The sequence shown here is derived from an EMBL/GenBank/DDBJ whole genome shotgun (WGS) entry which is preliminary data.</text>
</comment>
<accession>A0A370GN54</accession>
<evidence type="ECO:0000313" key="4">
    <source>
        <dbReference type="Proteomes" id="UP000254720"/>
    </source>
</evidence>
<organism evidence="3 4">
    <name type="scientific">Aquicella lusitana</name>
    <dbReference type="NCBI Taxonomy" id="254246"/>
    <lineage>
        <taxon>Bacteria</taxon>
        <taxon>Pseudomonadati</taxon>
        <taxon>Pseudomonadota</taxon>
        <taxon>Gammaproteobacteria</taxon>
        <taxon>Legionellales</taxon>
        <taxon>Coxiellaceae</taxon>
        <taxon>Aquicella</taxon>
    </lineage>
</organism>
<dbReference type="GO" id="GO:0006508">
    <property type="term" value="P:proteolysis"/>
    <property type="evidence" value="ECO:0007669"/>
    <property type="project" value="InterPro"/>
</dbReference>
<keyword evidence="1" id="KW-0472">Membrane</keyword>
<dbReference type="PANTHER" id="PTHR43358:SF4">
    <property type="entry name" value="ALPHA_BETA HYDROLASE FOLD-1 DOMAIN-CONTAINING PROTEIN"/>
    <property type="match status" value="1"/>
</dbReference>
<dbReference type="AlphaFoldDB" id="A0A370GN54"/>
<dbReference type="EMBL" id="QQAX01000007">
    <property type="protein sequence ID" value="RDI45148.1"/>
    <property type="molecule type" value="Genomic_DNA"/>
</dbReference>
<keyword evidence="1" id="KW-0812">Transmembrane</keyword>
<dbReference type="Proteomes" id="UP000254720">
    <property type="component" value="Unassembled WGS sequence"/>
</dbReference>
<dbReference type="InterPro" id="IPR029058">
    <property type="entry name" value="AB_hydrolase_fold"/>
</dbReference>
<proteinExistence type="predicted"/>
<sequence>MKTHLKNTFYIVLLLLFFFMLVSLWGFFSAIYPVKLISAYTPKHFGVAYEEVSFRTEDNVLLRGWFISSPHPQAKTIILLHGYGADKGNILPSRLFLYPEYNLLFFDFRYFGESKGDYSTAGLDEVKDLRAAIQYLHSRGIHEVGVWGISMGGAVALMAAVQMQEIKAVIAESSYARLDLVANQYYQIPLLRYPIGMLMRFWAYVILGQDAKSVSPMDDAAQLTIPVLLIHSRNDYLIPFKHAELLQEALKNNPHAEFLHFETSPHGGREEGYETRIKQFLKKSLGQTGPKAL</sequence>
<dbReference type="Pfam" id="PF00326">
    <property type="entry name" value="Peptidase_S9"/>
    <property type="match status" value="1"/>
</dbReference>
<evidence type="ECO:0000313" key="3">
    <source>
        <dbReference type="EMBL" id="RDI45148.1"/>
    </source>
</evidence>
<keyword evidence="1" id="KW-1133">Transmembrane helix</keyword>
<dbReference type="InterPro" id="IPR001375">
    <property type="entry name" value="Peptidase_S9_cat"/>
</dbReference>
<protein>
    <submittedName>
        <fullName evidence="3">Prolyl oligopeptidase family protein</fullName>
    </submittedName>
</protein>
<dbReference type="InterPro" id="IPR052920">
    <property type="entry name" value="DNA-binding_regulatory"/>
</dbReference>
<dbReference type="Gene3D" id="3.40.50.1820">
    <property type="entry name" value="alpha/beta hydrolase"/>
    <property type="match status" value="1"/>
</dbReference>
<reference evidence="3 4" key="1">
    <citation type="submission" date="2018-07" db="EMBL/GenBank/DDBJ databases">
        <title>Genomic Encyclopedia of Type Strains, Phase IV (KMG-IV): sequencing the most valuable type-strain genomes for metagenomic binning, comparative biology and taxonomic classification.</title>
        <authorList>
            <person name="Goeker M."/>
        </authorList>
    </citation>
    <scope>NUCLEOTIDE SEQUENCE [LARGE SCALE GENOMIC DNA]</scope>
    <source>
        <strain evidence="3 4">DSM 16500</strain>
    </source>
</reference>
<dbReference type="PANTHER" id="PTHR43358">
    <property type="entry name" value="ALPHA/BETA-HYDROLASE"/>
    <property type="match status" value="1"/>
</dbReference>
<keyword evidence="4" id="KW-1185">Reference proteome</keyword>
<feature type="domain" description="Peptidase S9 prolyl oligopeptidase catalytic" evidence="2">
    <location>
        <begin position="121"/>
        <end position="281"/>
    </location>
</feature>
<feature type="transmembrane region" description="Helical" evidence="1">
    <location>
        <begin position="7"/>
        <end position="28"/>
    </location>
</feature>
<evidence type="ECO:0000256" key="1">
    <source>
        <dbReference type="SAM" id="Phobius"/>
    </source>
</evidence>